<dbReference type="RefSeq" id="WP_149752310.1">
    <property type="nucleotide sequence ID" value="NZ_VUJW01000022.1"/>
</dbReference>
<organism evidence="1 2">
    <name type="scientific">Nocardioides antri</name>
    <dbReference type="NCBI Taxonomy" id="2607659"/>
    <lineage>
        <taxon>Bacteria</taxon>
        <taxon>Bacillati</taxon>
        <taxon>Actinomycetota</taxon>
        <taxon>Actinomycetes</taxon>
        <taxon>Propionibacteriales</taxon>
        <taxon>Nocardioidaceae</taxon>
        <taxon>Nocardioides</taxon>
    </lineage>
</organism>
<comment type="caution">
    <text evidence="1">The sequence shown here is derived from an EMBL/GenBank/DDBJ whole genome shotgun (WGS) entry which is preliminary data.</text>
</comment>
<evidence type="ECO:0000313" key="2">
    <source>
        <dbReference type="Proteomes" id="UP000324351"/>
    </source>
</evidence>
<dbReference type="Pfam" id="PF14137">
    <property type="entry name" value="DUF4304"/>
    <property type="match status" value="1"/>
</dbReference>
<dbReference type="EMBL" id="VUJW01000022">
    <property type="protein sequence ID" value="KAA1423171.1"/>
    <property type="molecule type" value="Genomic_DNA"/>
</dbReference>
<dbReference type="Proteomes" id="UP000324351">
    <property type="component" value="Unassembled WGS sequence"/>
</dbReference>
<reference evidence="1 2" key="1">
    <citation type="submission" date="2019-09" db="EMBL/GenBank/DDBJ databases">
        <title>Nocardioides panacisoli sp. nov., isolated from the soil of a ginseng field.</title>
        <authorList>
            <person name="Cho C."/>
        </authorList>
    </citation>
    <scope>NUCLEOTIDE SEQUENCE [LARGE SCALE GENOMIC DNA]</scope>
    <source>
        <strain evidence="1 2">BN140041</strain>
    </source>
</reference>
<accession>A0A5B1LRG7</accession>
<reference evidence="1 2" key="2">
    <citation type="submission" date="2019-09" db="EMBL/GenBank/DDBJ databases">
        <authorList>
            <person name="Jin C."/>
        </authorList>
    </citation>
    <scope>NUCLEOTIDE SEQUENCE [LARGE SCALE GENOMIC DNA]</scope>
    <source>
        <strain evidence="1 2">BN140041</strain>
    </source>
</reference>
<dbReference type="InterPro" id="IPR025412">
    <property type="entry name" value="DUF4304"/>
</dbReference>
<name>A0A5B1LRG7_9ACTN</name>
<evidence type="ECO:0000313" key="1">
    <source>
        <dbReference type="EMBL" id="KAA1423171.1"/>
    </source>
</evidence>
<proteinExistence type="predicted"/>
<keyword evidence="2" id="KW-1185">Reference proteome</keyword>
<protein>
    <submittedName>
        <fullName evidence="1">DUF4304 domain-containing protein</fullName>
    </submittedName>
</protein>
<sequence length="157" mass="17588">MGAAQDRFKAVVRDHWAPALRDLGLTGSGKVFCVPDDHDWAMLGFQTSTGSTAEVAKFTVNLMVVGKDDWQRAREEHPWYSAKPSPNTVALHRYQQRLGFLTHGEDHWWLLLSDGSNEDAVAQEVLLALRDQAIPTLRAEMRNCAPGPRGTFAFRAR</sequence>
<gene>
    <name evidence="1" type="ORF">F0U47_20260</name>
</gene>
<dbReference type="AlphaFoldDB" id="A0A5B1LRG7"/>